<sequence>MARKSKSNYVHSLKKELINSREQIREQKILSEETLQKYIIYKTTILRLKDENKQLRLREEALRSREEA</sequence>
<dbReference type="EMBL" id="CAJVQB010143766">
    <property type="protein sequence ID" value="CAG8854898.1"/>
    <property type="molecule type" value="Genomic_DNA"/>
</dbReference>
<comment type="caution">
    <text evidence="1">The sequence shown here is derived from an EMBL/GenBank/DDBJ whole genome shotgun (WGS) entry which is preliminary data.</text>
</comment>
<reference evidence="1 2" key="1">
    <citation type="submission" date="2021-06" db="EMBL/GenBank/DDBJ databases">
        <authorList>
            <person name="Kallberg Y."/>
            <person name="Tangrot J."/>
            <person name="Rosling A."/>
        </authorList>
    </citation>
    <scope>NUCLEOTIDE SEQUENCE [LARGE SCALE GENOMIC DNA]</scope>
    <source>
        <strain evidence="1 2">120-4 pot B 10/14</strain>
    </source>
</reference>
<evidence type="ECO:0000313" key="2">
    <source>
        <dbReference type="Proteomes" id="UP000789901"/>
    </source>
</evidence>
<proteinExistence type="predicted"/>
<name>A0ABN7XHW8_GIGMA</name>
<evidence type="ECO:0000313" key="1">
    <source>
        <dbReference type="EMBL" id="CAG8854898.1"/>
    </source>
</evidence>
<accession>A0ABN7XHW8</accession>
<dbReference type="Proteomes" id="UP000789901">
    <property type="component" value="Unassembled WGS sequence"/>
</dbReference>
<protein>
    <submittedName>
        <fullName evidence="1">41698_t:CDS:1</fullName>
    </submittedName>
</protein>
<gene>
    <name evidence="1" type="ORF">GMARGA_LOCUS43719</name>
</gene>
<organism evidence="1 2">
    <name type="scientific">Gigaspora margarita</name>
    <dbReference type="NCBI Taxonomy" id="4874"/>
    <lineage>
        <taxon>Eukaryota</taxon>
        <taxon>Fungi</taxon>
        <taxon>Fungi incertae sedis</taxon>
        <taxon>Mucoromycota</taxon>
        <taxon>Glomeromycotina</taxon>
        <taxon>Glomeromycetes</taxon>
        <taxon>Diversisporales</taxon>
        <taxon>Gigasporaceae</taxon>
        <taxon>Gigaspora</taxon>
    </lineage>
</organism>
<keyword evidence="2" id="KW-1185">Reference proteome</keyword>